<dbReference type="Pfam" id="PF11533">
    <property type="entry name" value="AtzH-like"/>
    <property type="match status" value="1"/>
</dbReference>
<accession>A0ABR8QH19</accession>
<dbReference type="SUPFAM" id="SSF54427">
    <property type="entry name" value="NTF2-like"/>
    <property type="match status" value="1"/>
</dbReference>
<dbReference type="PROSITE" id="PS00571">
    <property type="entry name" value="AMIDASES"/>
    <property type="match status" value="1"/>
</dbReference>
<dbReference type="Gene3D" id="3.90.1300.10">
    <property type="entry name" value="Amidase signature (AS) domain"/>
    <property type="match status" value="1"/>
</dbReference>
<gene>
    <name evidence="3" type="ORF">H9657_15760</name>
</gene>
<keyword evidence="4" id="KW-1185">Reference proteome</keyword>
<feature type="domain" description="Amidase" evidence="2">
    <location>
        <begin position="148"/>
        <end position="318"/>
    </location>
</feature>
<evidence type="ECO:0000313" key="4">
    <source>
        <dbReference type="Proteomes" id="UP000604241"/>
    </source>
</evidence>
<comment type="caution">
    <text evidence="3">The sequence shown here is derived from an EMBL/GenBank/DDBJ whole genome shotgun (WGS) entry which is preliminary data.</text>
</comment>
<dbReference type="RefSeq" id="WP_191784379.1">
    <property type="nucleotide sequence ID" value="NZ_JACSQV010000015.1"/>
</dbReference>
<evidence type="ECO:0000256" key="1">
    <source>
        <dbReference type="SAM" id="MobiDB-lite"/>
    </source>
</evidence>
<dbReference type="InterPro" id="IPR032710">
    <property type="entry name" value="NTF2-like_dom_sf"/>
</dbReference>
<dbReference type="Pfam" id="PF01425">
    <property type="entry name" value="Amidase"/>
    <property type="match status" value="1"/>
</dbReference>
<dbReference type="InterPro" id="IPR020556">
    <property type="entry name" value="Amidase_CS"/>
</dbReference>
<dbReference type="EMBL" id="JACSQV010000015">
    <property type="protein sequence ID" value="MBD7919727.1"/>
    <property type="molecule type" value="Genomic_DNA"/>
</dbReference>
<evidence type="ECO:0000259" key="2">
    <source>
        <dbReference type="Pfam" id="PF01425"/>
    </source>
</evidence>
<dbReference type="InterPro" id="IPR024507">
    <property type="entry name" value="AtzH-like"/>
</dbReference>
<feature type="region of interest" description="Disordered" evidence="1">
    <location>
        <begin position="208"/>
        <end position="231"/>
    </location>
</feature>
<dbReference type="InterPro" id="IPR036928">
    <property type="entry name" value="AS_sf"/>
</dbReference>
<reference evidence="3 4" key="1">
    <citation type="submission" date="2020-08" db="EMBL/GenBank/DDBJ databases">
        <title>A Genomic Blueprint of the Chicken Gut Microbiome.</title>
        <authorList>
            <person name="Gilroy R."/>
            <person name="Ravi A."/>
            <person name="Getino M."/>
            <person name="Pursley I."/>
            <person name="Horton D.L."/>
            <person name="Alikhan N.-F."/>
            <person name="Baker D."/>
            <person name="Gharbi K."/>
            <person name="Hall N."/>
            <person name="Watson M."/>
            <person name="Adriaenssens E.M."/>
            <person name="Foster-Nyarko E."/>
            <person name="Jarju S."/>
            <person name="Secka A."/>
            <person name="Antonio M."/>
            <person name="Oren A."/>
            <person name="Chaudhuri R."/>
            <person name="La Ragione R.M."/>
            <person name="Hildebrand F."/>
            <person name="Pallen M.J."/>
        </authorList>
    </citation>
    <scope>NUCLEOTIDE SEQUENCE [LARGE SCALE GENOMIC DNA]</scope>
    <source>
        <strain evidence="3 4">Sa3CUA2</strain>
    </source>
</reference>
<dbReference type="PANTHER" id="PTHR46310:SF7">
    <property type="entry name" value="AMIDASE 1"/>
    <property type="match status" value="1"/>
</dbReference>
<dbReference type="Gene3D" id="3.10.450.50">
    <property type="match status" value="1"/>
</dbReference>
<organism evidence="3 4">
    <name type="scientific">Cellulomonas avistercoris</name>
    <dbReference type="NCBI Taxonomy" id="2762242"/>
    <lineage>
        <taxon>Bacteria</taxon>
        <taxon>Bacillati</taxon>
        <taxon>Actinomycetota</taxon>
        <taxon>Actinomycetes</taxon>
        <taxon>Micrococcales</taxon>
        <taxon>Cellulomonadaceae</taxon>
        <taxon>Cellulomonas</taxon>
    </lineage>
</organism>
<name>A0ABR8QH19_9CELL</name>
<dbReference type="SUPFAM" id="SSF75304">
    <property type="entry name" value="Amidase signature (AS) enzymes"/>
    <property type="match status" value="1"/>
</dbReference>
<sequence length="524" mass="53358">MRTDPPPGLLAALRAYETALAADDLDALDRLFAPGPDTLRGDATGLLVGHDEIAAFRGARGGAPARRLVEVHVRTLDDDHALVLAVTEPLGGGRGQQTQLWERGAAGWVVAAAHVHAPAPAFDARVWRVLGGPLVVGATAGSLARRTVAVKDMFAVAGQRVGAGNPTWLAGASVETRHAAAVDRLLAAGADVRGVARTDELAYSLAGTNAHSGTAPNPRAPGRVPGGSSSGSAAAVALGQADVGLGTDTGGSVRVPASYQGLHGIRTTHGAVATTGLVPLAPTFDTVGWLTRDADLLAAVGDVLLPPDPAQPAGSPRLVVSRALLAHADADVAARVAAFAEHAGATSTDRWDDVDLADWAEVFRVRQGWEAWRAHGAWVRAHPGALGADVAGRFAAAAGIDDDAGAAAAVRRESIRDRLVELVGDDVLVLPATSSVAPRPDPRALDAVRTATLRLTCIAGLGGLPAVTLPMPLDPRRPDGPPHDPAGFPAVGTRAAPPVGVCLVAAPGRDRALLTLARHLTAGA</sequence>
<dbReference type="InterPro" id="IPR023631">
    <property type="entry name" value="Amidase_dom"/>
</dbReference>
<dbReference type="Proteomes" id="UP000604241">
    <property type="component" value="Unassembled WGS sequence"/>
</dbReference>
<protein>
    <submittedName>
        <fullName evidence="3">DUF3225 domain-containing protein</fullName>
    </submittedName>
</protein>
<evidence type="ECO:0000313" key="3">
    <source>
        <dbReference type="EMBL" id="MBD7919727.1"/>
    </source>
</evidence>
<dbReference type="PANTHER" id="PTHR46310">
    <property type="entry name" value="AMIDASE 1"/>
    <property type="match status" value="1"/>
</dbReference>
<proteinExistence type="predicted"/>